<comment type="caution">
    <text evidence="1">The sequence shown here is derived from an EMBL/GenBank/DDBJ whole genome shotgun (WGS) entry which is preliminary data.</text>
</comment>
<evidence type="ECO:0000313" key="2">
    <source>
        <dbReference type="Proteomes" id="UP000784294"/>
    </source>
</evidence>
<organism evidence="1 2">
    <name type="scientific">Protopolystoma xenopodis</name>
    <dbReference type="NCBI Taxonomy" id="117903"/>
    <lineage>
        <taxon>Eukaryota</taxon>
        <taxon>Metazoa</taxon>
        <taxon>Spiralia</taxon>
        <taxon>Lophotrochozoa</taxon>
        <taxon>Platyhelminthes</taxon>
        <taxon>Monogenea</taxon>
        <taxon>Polyopisthocotylea</taxon>
        <taxon>Polystomatidea</taxon>
        <taxon>Polystomatidae</taxon>
        <taxon>Protopolystoma</taxon>
    </lineage>
</organism>
<keyword evidence="2" id="KW-1185">Reference proteome</keyword>
<protein>
    <submittedName>
        <fullName evidence="1">Uncharacterized protein</fullName>
    </submittedName>
</protein>
<sequence length="158" mass="16863">MPGQSSLLFSASASVADRLPLLLGRPGSKVRLRGPLNLRAGCILLPPGTFTRAVANYQNQSATLAAGQHSQPQARLVIMGGEVDEILSALQTSPVSVRLSSMLGSLSQPVGEATINSTYLLTKLLQTKLRLPADSYPEWFPLLGIRGWSTASDYCNLL</sequence>
<evidence type="ECO:0000313" key="1">
    <source>
        <dbReference type="EMBL" id="VEL10317.1"/>
    </source>
</evidence>
<gene>
    <name evidence="1" type="ORF">PXEA_LOCUS3757</name>
</gene>
<dbReference type="OrthoDB" id="341511at2759"/>
<proteinExistence type="predicted"/>
<dbReference type="EMBL" id="CAAALY010008657">
    <property type="protein sequence ID" value="VEL10317.1"/>
    <property type="molecule type" value="Genomic_DNA"/>
</dbReference>
<name>A0A3S5CI80_9PLAT</name>
<dbReference type="AlphaFoldDB" id="A0A3S5CI80"/>
<dbReference type="Proteomes" id="UP000784294">
    <property type="component" value="Unassembled WGS sequence"/>
</dbReference>
<reference evidence="1" key="1">
    <citation type="submission" date="2018-11" db="EMBL/GenBank/DDBJ databases">
        <authorList>
            <consortium name="Pathogen Informatics"/>
        </authorList>
    </citation>
    <scope>NUCLEOTIDE SEQUENCE</scope>
</reference>
<accession>A0A3S5CI80</accession>